<evidence type="ECO:0000256" key="2">
    <source>
        <dbReference type="ARBA" id="ARBA00022450"/>
    </source>
</evidence>
<keyword evidence="12" id="KW-1185">Reference proteome</keyword>
<keyword evidence="2" id="KW-0596">Phosphopantetheine</keyword>
<evidence type="ECO:0000256" key="6">
    <source>
        <dbReference type="PROSITE-ProRule" id="PRU01363"/>
    </source>
</evidence>
<dbReference type="STRING" id="180088.A0A1J8QFS5"/>
<dbReference type="GO" id="GO:0006633">
    <property type="term" value="P:fatty acid biosynthetic process"/>
    <property type="evidence" value="ECO:0007669"/>
    <property type="project" value="InterPro"/>
</dbReference>
<dbReference type="InterPro" id="IPR001031">
    <property type="entry name" value="Thioesterase"/>
</dbReference>
<feature type="region of interest" description="C-terminal hotdog fold" evidence="6">
    <location>
        <begin position="1476"/>
        <end position="1627"/>
    </location>
</feature>
<dbReference type="InterPro" id="IPR014030">
    <property type="entry name" value="Ketoacyl_synth_N"/>
</dbReference>
<dbReference type="InterPro" id="IPR018201">
    <property type="entry name" value="Ketoacyl_synth_AS"/>
</dbReference>
<dbReference type="GO" id="GO:0004315">
    <property type="term" value="F:3-oxoacyl-[acyl-carrier-protein] synthase activity"/>
    <property type="evidence" value="ECO:0007669"/>
    <property type="project" value="InterPro"/>
</dbReference>
<feature type="domain" description="Carrier" evidence="8">
    <location>
        <begin position="1701"/>
        <end position="1775"/>
    </location>
</feature>
<dbReference type="Pfam" id="PF02801">
    <property type="entry name" value="Ketoacyl-synt_C"/>
    <property type="match status" value="1"/>
</dbReference>
<dbReference type="InterPro" id="IPR016035">
    <property type="entry name" value="Acyl_Trfase/lysoPLipase"/>
</dbReference>
<dbReference type="SUPFAM" id="SSF47336">
    <property type="entry name" value="ACP-like"/>
    <property type="match status" value="1"/>
</dbReference>
<evidence type="ECO:0000259" key="8">
    <source>
        <dbReference type="PROSITE" id="PS50075"/>
    </source>
</evidence>
<dbReference type="PROSITE" id="PS50075">
    <property type="entry name" value="CARRIER"/>
    <property type="match status" value="1"/>
</dbReference>
<keyword evidence="4" id="KW-0808">Transferase</keyword>
<evidence type="ECO:0000313" key="11">
    <source>
        <dbReference type="EMBL" id="OJA19511.1"/>
    </source>
</evidence>
<dbReference type="InterPro" id="IPR001227">
    <property type="entry name" value="Ac_transferase_dom_sf"/>
</dbReference>
<dbReference type="PROSITE" id="PS52004">
    <property type="entry name" value="KS3_2"/>
    <property type="match status" value="1"/>
</dbReference>
<dbReference type="PANTHER" id="PTHR43775:SF21">
    <property type="entry name" value="NON-REDUCING POLYKETIDE SYNTHASE AUSA-RELATED"/>
    <property type="match status" value="1"/>
</dbReference>
<dbReference type="InterPro" id="IPR016039">
    <property type="entry name" value="Thiolase-like"/>
</dbReference>
<dbReference type="Pfam" id="PF21089">
    <property type="entry name" value="PKS_DH_N"/>
    <property type="match status" value="1"/>
</dbReference>
<dbReference type="InterPro" id="IPR016036">
    <property type="entry name" value="Malonyl_transacylase_ACP-bd"/>
</dbReference>
<dbReference type="Gene3D" id="3.10.129.110">
    <property type="entry name" value="Polyketide synthase dehydratase"/>
    <property type="match status" value="1"/>
</dbReference>
<dbReference type="Gene3D" id="3.30.70.3290">
    <property type="match status" value="1"/>
</dbReference>
<dbReference type="SMART" id="SM00825">
    <property type="entry name" value="PKS_KS"/>
    <property type="match status" value="1"/>
</dbReference>
<evidence type="ECO:0000259" key="9">
    <source>
        <dbReference type="PROSITE" id="PS52004"/>
    </source>
</evidence>
<dbReference type="OrthoDB" id="329835at2759"/>
<dbReference type="GO" id="GO:0031177">
    <property type="term" value="F:phosphopantetheine binding"/>
    <property type="evidence" value="ECO:0007669"/>
    <property type="project" value="InterPro"/>
</dbReference>
<dbReference type="SUPFAM" id="SSF53901">
    <property type="entry name" value="Thiolase-like"/>
    <property type="match status" value="1"/>
</dbReference>
<dbReference type="PROSITE" id="PS52019">
    <property type="entry name" value="PKS_MFAS_DH"/>
    <property type="match status" value="1"/>
</dbReference>
<dbReference type="GO" id="GO:0004312">
    <property type="term" value="F:fatty acid synthase activity"/>
    <property type="evidence" value="ECO:0007669"/>
    <property type="project" value="TreeGrafter"/>
</dbReference>
<evidence type="ECO:0000313" key="12">
    <source>
        <dbReference type="Proteomes" id="UP000183567"/>
    </source>
</evidence>
<dbReference type="InterPro" id="IPR030918">
    <property type="entry name" value="PT_fungal_PKS"/>
</dbReference>
<organism evidence="11 12">
    <name type="scientific">Rhizopogon vesiculosus</name>
    <dbReference type="NCBI Taxonomy" id="180088"/>
    <lineage>
        <taxon>Eukaryota</taxon>
        <taxon>Fungi</taxon>
        <taxon>Dikarya</taxon>
        <taxon>Basidiomycota</taxon>
        <taxon>Agaricomycotina</taxon>
        <taxon>Agaricomycetes</taxon>
        <taxon>Agaricomycetidae</taxon>
        <taxon>Boletales</taxon>
        <taxon>Suillineae</taxon>
        <taxon>Rhizopogonaceae</taxon>
        <taxon>Rhizopogon</taxon>
    </lineage>
</organism>
<dbReference type="InterPro" id="IPR009081">
    <property type="entry name" value="PP-bd_ACP"/>
</dbReference>
<dbReference type="SUPFAM" id="SSF55048">
    <property type="entry name" value="Probable ACP-binding domain of malonyl-CoA ACP transacylase"/>
    <property type="match status" value="1"/>
</dbReference>
<dbReference type="Pfam" id="PF00550">
    <property type="entry name" value="PP-binding"/>
    <property type="match status" value="1"/>
</dbReference>
<dbReference type="CDD" id="cd00833">
    <property type="entry name" value="PKS"/>
    <property type="match status" value="1"/>
</dbReference>
<dbReference type="InterPro" id="IPR050091">
    <property type="entry name" value="PKS_NRPS_Biosynth_Enz"/>
</dbReference>
<dbReference type="NCBIfam" id="TIGR04532">
    <property type="entry name" value="PT_fungal_PKS"/>
    <property type="match status" value="1"/>
</dbReference>
<feature type="active site" description="Proton donor; for dehydratase activity" evidence="6">
    <location>
        <position position="1538"/>
    </location>
</feature>
<dbReference type="SUPFAM" id="SSF52151">
    <property type="entry name" value="FabD/lysophospholipase-like"/>
    <property type="match status" value="2"/>
</dbReference>
<proteinExistence type="predicted"/>
<dbReference type="Gene3D" id="3.40.47.10">
    <property type="match status" value="1"/>
</dbReference>
<dbReference type="Pfam" id="PF00109">
    <property type="entry name" value="ketoacyl-synt"/>
    <property type="match status" value="1"/>
</dbReference>
<dbReference type="InterPro" id="IPR020806">
    <property type="entry name" value="PKS_PP-bd"/>
</dbReference>
<feature type="active site" description="Proton acceptor; for dehydratase activity" evidence="6">
    <location>
        <position position="1350"/>
    </location>
</feature>
<dbReference type="InterPro" id="IPR049551">
    <property type="entry name" value="PKS_DH_C"/>
</dbReference>
<dbReference type="InterPro" id="IPR020841">
    <property type="entry name" value="PKS_Beta-ketoAc_synthase_dom"/>
</dbReference>
<reference evidence="11 12" key="1">
    <citation type="submission" date="2016-03" db="EMBL/GenBank/DDBJ databases">
        <title>Comparative genomics of the ectomycorrhizal sister species Rhizopogon vinicolor and Rhizopogon vesiculosus (Basidiomycota: Boletales) reveals a divergence of the mating type B locus.</title>
        <authorList>
            <person name="Mujic A.B."/>
            <person name="Kuo A."/>
            <person name="Tritt A."/>
            <person name="Lipzen A."/>
            <person name="Chen C."/>
            <person name="Johnson J."/>
            <person name="Sharma A."/>
            <person name="Barry K."/>
            <person name="Grigoriev I.V."/>
            <person name="Spatafora J.W."/>
        </authorList>
    </citation>
    <scope>NUCLEOTIDE SEQUENCE [LARGE SCALE GENOMIC DNA]</scope>
    <source>
        <strain evidence="11 12">AM-OR11-056</strain>
    </source>
</reference>
<evidence type="ECO:0000256" key="7">
    <source>
        <dbReference type="SAM" id="MobiDB-lite"/>
    </source>
</evidence>
<dbReference type="InterPro" id="IPR049552">
    <property type="entry name" value="PKS_DH_N"/>
</dbReference>
<dbReference type="EMBL" id="LVVM01000993">
    <property type="protein sequence ID" value="OJA19511.1"/>
    <property type="molecule type" value="Genomic_DNA"/>
</dbReference>
<dbReference type="InterPro" id="IPR014031">
    <property type="entry name" value="Ketoacyl_synth_C"/>
</dbReference>
<dbReference type="SMART" id="SM00827">
    <property type="entry name" value="PKS_AT"/>
    <property type="match status" value="1"/>
</dbReference>
<dbReference type="Pfam" id="PF14765">
    <property type="entry name" value="PS-DH"/>
    <property type="match status" value="1"/>
</dbReference>
<feature type="compositionally biased region" description="Low complexity" evidence="7">
    <location>
        <begin position="1680"/>
        <end position="1695"/>
    </location>
</feature>
<evidence type="ECO:0000259" key="10">
    <source>
        <dbReference type="PROSITE" id="PS52019"/>
    </source>
</evidence>
<dbReference type="Gene3D" id="3.40.366.10">
    <property type="entry name" value="Malonyl-Coenzyme A Acyl Carrier Protein, domain 2"/>
    <property type="match status" value="3"/>
</dbReference>
<evidence type="ECO:0000256" key="3">
    <source>
        <dbReference type="ARBA" id="ARBA00022553"/>
    </source>
</evidence>
<dbReference type="InterPro" id="IPR029058">
    <property type="entry name" value="AB_hydrolase_fold"/>
</dbReference>
<dbReference type="Pfam" id="PF16073">
    <property type="entry name" value="SAT"/>
    <property type="match status" value="1"/>
</dbReference>
<keyword evidence="3" id="KW-0597">Phosphoprotein</keyword>
<dbReference type="InterPro" id="IPR049900">
    <property type="entry name" value="PKS_mFAS_DH"/>
</dbReference>
<sequence length="2042" mass="223256">MTFLTQAYTGAIPQSTHKMESHTSRPVVVPCFSGQGSPATALALTRQQALRDIRSPHGNFLLASCHEAFHAEVSKLSEHELTESCISLIDFQEASSLLSFSSFYEHNPTISGISLFLVQALRYLAYLSTTEANSLSSAETLRNANHHFGVIGFSSGIITACVVGASGSVLTFISNAVEAFRLAFWIGMRSMQERTEELRSALVFPDTQLPWSIVCVGLTKSDVLCFISDFETENNCGSSLHLTAVLDDRCVTVSGRPDILHSFSSSISKSCTIHPTTMDALYHAHTLHRVHTQVLADVVKHSIRFPDFSDLKFPVLSTISGKCLLPDTGYPSLVDAVLDMIIVSPVDWMSMVQGFASTVPAEASTQILNFGPSPGLLRTLEKSLSTATCICTDVSVCGPGSTTEHNFKQEPIAIVGMALRMPGAKNASELWEILERGISTISEIPADRFQVTQCTSSDTKRGRTMKVHTGNFLECPDEFDHKYFKVSPREARSMDPQQRILLHTAHDALENAGYVPDATPSFQRDTFGCFIGSATQDHADSLREDIDVHYSTGTLKAFLSGRISYAMQFGGPSVVVDTACSSSIIAIHQACRALMNQDCNAAIAGGVNVMSSPNMFIGLERGHFLSPSGQCKSFDASADGYSRAEGCSLFVLKRLSDAAAESDNILGVIRGVEVNQSGLAHSITHPHVPTQVALLKRLLQKSGVDASRVSVVEAHGTGTQAGDSSELESIRAVLCRARHSENPLHITSIKANIGHLEAASGAAGLAKLLLMFQHDTIPAQISLNTLNPRIAPLEQDHTIIDTLPSPWMSGTTPRIAVLNNFGASGSNGALILEEYPKQAKASASATSYIFGVSAKSREALEDLRLRYIQWLRDARNRLIPLRDIAYTATARRQLHPFRISVNAGTKEQLVQALGNADIYHSERTFGQAVFVFSGQGSYYRGMGALLYATSTVFQRCIDRCHRYLVSKGFVSILPIILGDSDSPDGGLDEMEEFEASQTATLALEFSLATLWIHWGLTPSAVIGHSLGEYAALVVADVLSLEAALFLVASRARFTWRSCALGATGMLAIRLGEHEIKSILDTMSYPEISIACVNSDRASVVSGPLSQLHALSRELAAIGCKAVLLAVPYGYHSRAMDPVLDDLTQLARTVPLSSPKIPVGSTVLGQVVHAGDTSTFSATYFSSHCRLPVRFAPTVDALYKHPSLPQIEAWIEMGPQASCLSMMQDCSVAHSDAVLLPSSSKYNNAWSTLTASLSQLYRTSAPVTWRNVYSELSPVTCTDLPPYPLESHKFWVQYREPSTQSLSPSQNRTQSHLIHDYTMLRTWVQYPSRENGNSASFDTPIDVLAPYIQGHKVAGHSLCPASVYIEQALSGAELSRRYLGFDFGNSMAVLRAVHFAKPLVYRHQVNRVVRTHITIHEDGTGFFTITSRLQSSLEESVHVRGEIRFRSIREAAASLGSEFRLIARDSASEVGLGSGGQAETFSARTAYDVVFPRVVEYSERYRTIQSLTTSADGMDGVARVKLPSDDMGLSFAVHPIFVDTLLHVAGFLANLQGDISDAYICSEIESFKMLSGFIDQEQSYTVHCHGLWLSFDNIVITDAYAVQDQEPRRVIAQLKGIQFKRVRLSSLARGLSSAADPSPTKTRKRTDSNAIISPVSPESIIFGRSRSSTQSTDRFCGVQISDSGSSSRYSRPSSPDTLVSDDDTCARIRDIIAQVLGLPTLDIHDHSDFKSLGLDSLSSLEALQVLKTEFNVDLPHNIFACCSTIASLNSFLDSPPSPILERNRTSTETLRLTSFDARLSRLQFKQDETAVPLLLIHDGSGLISHYESLLPLQREVLAFANPRLITGGKWETLEQMAESYADVVLGAIPDQIIIGGWSFGGILAFEIARRLVRHGRHVLGVILIDSPCPGKHVSLPTSVIEHITKSHSRGCDSETMRLVEKQFRESSRLLSVYNPSLEDDFKVPIVLLRSSGGFAPSGLNDIPDWLQHREEEDVVISEWEAFTHSTVKTWLIPGNHFEPFDAENVDRTSQQLMDACHYVESIY</sequence>
<accession>A0A1J8QFS5</accession>
<name>A0A1J8QFS5_9AGAM</name>
<dbReference type="InterPro" id="IPR014043">
    <property type="entry name" value="Acyl_transferase_dom"/>
</dbReference>
<dbReference type="InterPro" id="IPR032088">
    <property type="entry name" value="SAT"/>
</dbReference>
<dbReference type="SUPFAM" id="SSF53474">
    <property type="entry name" value="alpha/beta-Hydrolases"/>
    <property type="match status" value="1"/>
</dbReference>
<dbReference type="InterPro" id="IPR042104">
    <property type="entry name" value="PKS_dehydratase_sf"/>
</dbReference>
<feature type="domain" description="Ketosynthase family 3 (KS3)" evidence="9">
    <location>
        <begin position="409"/>
        <end position="834"/>
    </location>
</feature>
<comment type="pathway">
    <text evidence="1">Secondary metabolite biosynthesis.</text>
</comment>
<evidence type="ECO:0000256" key="5">
    <source>
        <dbReference type="ARBA" id="ARBA00023026"/>
    </source>
</evidence>
<dbReference type="Gene3D" id="1.10.1200.10">
    <property type="entry name" value="ACP-like"/>
    <property type="match status" value="1"/>
</dbReference>
<dbReference type="Pfam" id="PF00975">
    <property type="entry name" value="Thioesterase"/>
    <property type="match status" value="1"/>
</dbReference>
<dbReference type="InterPro" id="IPR036736">
    <property type="entry name" value="ACP-like_sf"/>
</dbReference>
<gene>
    <name evidence="11" type="ORF">AZE42_03211</name>
</gene>
<dbReference type="PANTHER" id="PTHR43775">
    <property type="entry name" value="FATTY ACID SYNTHASE"/>
    <property type="match status" value="1"/>
</dbReference>
<dbReference type="Pfam" id="PF22621">
    <property type="entry name" value="CurL-like_PKS_C"/>
    <property type="match status" value="1"/>
</dbReference>
<dbReference type="Gene3D" id="3.30.70.250">
    <property type="entry name" value="Malonyl-CoA ACP transacylase, ACP-binding"/>
    <property type="match status" value="1"/>
</dbReference>
<dbReference type="GO" id="GO:0044550">
    <property type="term" value="P:secondary metabolite biosynthetic process"/>
    <property type="evidence" value="ECO:0007669"/>
    <property type="project" value="TreeGrafter"/>
</dbReference>
<dbReference type="SMART" id="SM00823">
    <property type="entry name" value="PKS_PP"/>
    <property type="match status" value="1"/>
</dbReference>
<dbReference type="Gene3D" id="3.40.50.1820">
    <property type="entry name" value="alpha/beta hydrolase"/>
    <property type="match status" value="1"/>
</dbReference>
<dbReference type="Pfam" id="PF00698">
    <property type="entry name" value="Acyl_transf_1"/>
    <property type="match status" value="1"/>
</dbReference>
<keyword evidence="5" id="KW-0843">Virulence</keyword>
<dbReference type="Proteomes" id="UP000183567">
    <property type="component" value="Unassembled WGS sequence"/>
</dbReference>
<dbReference type="PROSITE" id="PS00606">
    <property type="entry name" value="KS3_1"/>
    <property type="match status" value="1"/>
</dbReference>
<evidence type="ECO:0000256" key="4">
    <source>
        <dbReference type="ARBA" id="ARBA00022679"/>
    </source>
</evidence>
<feature type="region of interest" description="Disordered" evidence="7">
    <location>
        <begin position="1677"/>
        <end position="1697"/>
    </location>
</feature>
<feature type="region of interest" description="N-terminal hotdog fold" evidence="6">
    <location>
        <begin position="1314"/>
        <end position="1449"/>
    </location>
</feature>
<evidence type="ECO:0000256" key="1">
    <source>
        <dbReference type="ARBA" id="ARBA00005179"/>
    </source>
</evidence>
<comment type="caution">
    <text evidence="11">The sequence shown here is derived from an EMBL/GenBank/DDBJ whole genome shotgun (WGS) entry which is preliminary data.</text>
</comment>
<protein>
    <submittedName>
        <fullName evidence="11">Uncharacterized protein</fullName>
    </submittedName>
</protein>
<feature type="domain" description="PKS/mFAS DH" evidence="10">
    <location>
        <begin position="1314"/>
        <end position="1627"/>
    </location>
</feature>